<dbReference type="NCBIfam" id="TIGR00057">
    <property type="entry name" value="L-threonylcarbamoyladenylate synthase"/>
    <property type="match status" value="1"/>
</dbReference>
<dbReference type="GO" id="GO:0003725">
    <property type="term" value="F:double-stranded RNA binding"/>
    <property type="evidence" value="ECO:0007669"/>
    <property type="project" value="UniProtKB-UniRule"/>
</dbReference>
<feature type="binding site" evidence="14">
    <location>
        <position position="194"/>
    </location>
    <ligand>
        <name>ATP</name>
        <dbReference type="ChEBI" id="CHEBI:30616"/>
    </ligand>
</feature>
<dbReference type="EC" id="2.7.7.87" evidence="3 13"/>
<dbReference type="Gene3D" id="3.40.50.11030">
    <property type="entry name" value="Threonylcarbamoyl-AMP synthase, C-terminal domain"/>
    <property type="match status" value="1"/>
</dbReference>
<evidence type="ECO:0000259" key="15">
    <source>
        <dbReference type="PROSITE" id="PS51163"/>
    </source>
</evidence>
<dbReference type="FunFam" id="3.90.870.10:FF:000009">
    <property type="entry name" value="Threonylcarbamoyl-AMP synthase, putative"/>
    <property type="match status" value="1"/>
</dbReference>
<evidence type="ECO:0000256" key="12">
    <source>
        <dbReference type="ARBA" id="ARBA00048366"/>
    </source>
</evidence>
<dbReference type="Pfam" id="PF03481">
    <property type="entry name" value="Sua5_C"/>
    <property type="match status" value="1"/>
</dbReference>
<evidence type="ECO:0000256" key="14">
    <source>
        <dbReference type="PIRSR" id="PIRSR004930-1"/>
    </source>
</evidence>
<evidence type="ECO:0000313" key="17">
    <source>
        <dbReference type="Proteomes" id="UP000315496"/>
    </source>
</evidence>
<evidence type="ECO:0000256" key="3">
    <source>
        <dbReference type="ARBA" id="ARBA00012584"/>
    </source>
</evidence>
<dbReference type="GO" id="GO:0005524">
    <property type="term" value="F:ATP binding"/>
    <property type="evidence" value="ECO:0007669"/>
    <property type="project" value="UniProtKB-UniRule"/>
</dbReference>
<dbReference type="InterPro" id="IPR050156">
    <property type="entry name" value="TC-AMP_synthase_SUA5"/>
</dbReference>
<dbReference type="GO" id="GO:0008033">
    <property type="term" value="P:tRNA processing"/>
    <property type="evidence" value="ECO:0007669"/>
    <property type="project" value="UniProtKB-KW"/>
</dbReference>
<keyword evidence="8 13" id="KW-0548">Nucleotidyltransferase</keyword>
<dbReference type="GO" id="GO:0005737">
    <property type="term" value="C:cytoplasm"/>
    <property type="evidence" value="ECO:0007669"/>
    <property type="project" value="UniProtKB-SubCell"/>
</dbReference>
<dbReference type="OrthoDB" id="412787at2759"/>
<keyword evidence="7 13" id="KW-0819">tRNA processing</keyword>
<comment type="similarity">
    <text evidence="2 13">Belongs to the SUA5 family.</text>
</comment>
<feature type="binding site" evidence="14">
    <location>
        <position position="120"/>
    </location>
    <ligand>
        <name>L-threonine</name>
        <dbReference type="ChEBI" id="CHEBI:57926"/>
    </ligand>
</feature>
<comment type="catalytic activity">
    <reaction evidence="12 13">
        <text>L-threonine + hydrogencarbonate + ATP = L-threonylcarbamoyladenylate + diphosphate + H2O</text>
        <dbReference type="Rhea" id="RHEA:36407"/>
        <dbReference type="ChEBI" id="CHEBI:15377"/>
        <dbReference type="ChEBI" id="CHEBI:17544"/>
        <dbReference type="ChEBI" id="CHEBI:30616"/>
        <dbReference type="ChEBI" id="CHEBI:33019"/>
        <dbReference type="ChEBI" id="CHEBI:57926"/>
        <dbReference type="ChEBI" id="CHEBI:73682"/>
        <dbReference type="EC" id="2.7.7.87"/>
    </reaction>
</comment>
<dbReference type="Proteomes" id="UP000315496">
    <property type="component" value="Chromosome 1"/>
</dbReference>
<dbReference type="PANTHER" id="PTHR17490:SF16">
    <property type="entry name" value="THREONYLCARBAMOYL-AMP SYNTHASE"/>
    <property type="match status" value="1"/>
</dbReference>
<dbReference type="InterPro" id="IPR005145">
    <property type="entry name" value="Sua5_C"/>
</dbReference>
<comment type="caution">
    <text evidence="16">The sequence shown here is derived from an EMBL/GenBank/DDBJ whole genome shotgun (WGS) entry which is preliminary data.</text>
</comment>
<feature type="binding site" evidence="14">
    <location>
        <position position="142"/>
    </location>
    <ligand>
        <name>L-threonine</name>
        <dbReference type="ChEBI" id="CHEBI:57926"/>
    </ligand>
</feature>
<evidence type="ECO:0000256" key="8">
    <source>
        <dbReference type="ARBA" id="ARBA00022695"/>
    </source>
</evidence>
<evidence type="ECO:0000256" key="7">
    <source>
        <dbReference type="ARBA" id="ARBA00022694"/>
    </source>
</evidence>
<keyword evidence="6 13" id="KW-0808">Transferase</keyword>
<feature type="binding site" evidence="14">
    <location>
        <position position="116"/>
    </location>
    <ligand>
        <name>ATP</name>
        <dbReference type="ChEBI" id="CHEBI:30616"/>
    </ligand>
</feature>
<sequence length="406" mass="43159">MPILPPTTENIIRASEAIKSGDLVALPTETVYGLGANAFDGAACAKIFALKGRPPTDPLIVHVHTRKDVYSVADVGTGRLHQAVDALINAFWPGPLTLVLPASKDVPEVVTAGRGTVGVRMPRHPVASSLIAETGTPIAAPSANRFGSISPTTAESVALEFEGSDLLILDGGCCSIGLESTIVQLSPMSGTILRYGRISSEEISAVLTTSGLIGYTLTALKVSASPAAKDTEVTCPGQFLRHYSPDRPTYLLCRVIPDLPGATQVLTSEFNETAVTVVDCNTDNVEFTQQEYLELLRGAGFRENIFVDFLQAYKTVDEEEVFWSYGDGSKIEKKTSSKGTTEVSTYTSQNVAQGLYQTLRTADATSGMIVVIPPKMGFEASAVRGLDAAILDRCFRAASGKIILLP</sequence>
<dbReference type="InterPro" id="IPR038385">
    <property type="entry name" value="Sua5/YwlC_C"/>
</dbReference>
<evidence type="ECO:0000256" key="6">
    <source>
        <dbReference type="ARBA" id="ARBA00022679"/>
    </source>
</evidence>
<keyword evidence="10 13" id="KW-0067">ATP-binding</keyword>
<dbReference type="PANTHER" id="PTHR17490">
    <property type="entry name" value="SUA5"/>
    <property type="match status" value="1"/>
</dbReference>
<dbReference type="GO" id="GO:0061710">
    <property type="term" value="F:L-threonylcarbamoyladenylate synthase"/>
    <property type="evidence" value="ECO:0007669"/>
    <property type="project" value="UniProtKB-EC"/>
</dbReference>
<evidence type="ECO:0000256" key="10">
    <source>
        <dbReference type="ARBA" id="ARBA00022840"/>
    </source>
</evidence>
<comment type="function">
    <text evidence="13">Required for the formation of a threonylcarbamoyl group on adenosine at position 37 (t(6)A37) in tRNAs that read codons beginning with adenine.</text>
</comment>
<dbReference type="VEuPathDB" id="GiardiaDB:GMRT_13577"/>
<comment type="subcellular location">
    <subcellularLocation>
        <location evidence="1 13">Cytoplasm</location>
    </subcellularLocation>
</comment>
<dbReference type="PIRSF" id="PIRSF004930">
    <property type="entry name" value="Tln_factor_SUA5"/>
    <property type="match status" value="1"/>
</dbReference>
<name>A0A4Z1T9V9_GIAMU</name>
<feature type="binding site" evidence="14">
    <location>
        <position position="243"/>
    </location>
    <ligand>
        <name>ATP</name>
        <dbReference type="ChEBI" id="CHEBI:30616"/>
    </ligand>
</feature>
<dbReference type="EMBL" id="VDLU01000001">
    <property type="protein sequence ID" value="TNJ29997.1"/>
    <property type="molecule type" value="Genomic_DNA"/>
</dbReference>
<dbReference type="Pfam" id="PF01300">
    <property type="entry name" value="Sua5_yciO_yrdC"/>
    <property type="match status" value="1"/>
</dbReference>
<dbReference type="AlphaFoldDB" id="A0A4Z1T9V9"/>
<feature type="binding site" evidence="14">
    <location>
        <position position="180"/>
    </location>
    <ligand>
        <name>L-threonine</name>
        <dbReference type="ChEBI" id="CHEBI:57926"/>
    </ligand>
</feature>
<feature type="binding site" evidence="14">
    <location>
        <position position="140"/>
    </location>
    <ligand>
        <name>L-threonine</name>
        <dbReference type="ChEBI" id="CHEBI:57926"/>
    </ligand>
</feature>
<keyword evidence="5 13" id="KW-0963">Cytoplasm</keyword>
<dbReference type="GO" id="GO:0000049">
    <property type="term" value="F:tRNA binding"/>
    <property type="evidence" value="ECO:0007669"/>
    <property type="project" value="TreeGrafter"/>
</dbReference>
<reference evidence="16 17" key="1">
    <citation type="submission" date="2019-05" db="EMBL/GenBank/DDBJ databases">
        <title>The compact genome of Giardia muris reveals important steps in the evolution of intestinal protozoan parasites.</title>
        <authorList>
            <person name="Xu F."/>
            <person name="Jimenez-Gonzalez A."/>
            <person name="Einarsson E."/>
            <person name="Astvaldsson A."/>
            <person name="Peirasmaki D."/>
            <person name="Eckmann L."/>
            <person name="Andersson J.O."/>
            <person name="Svard S.G."/>
            <person name="Jerlstrom-Hultqvist J."/>
        </authorList>
    </citation>
    <scope>NUCLEOTIDE SEQUENCE [LARGE SCALE GENOMIC DNA]</scope>
    <source>
        <strain evidence="16 17">Roberts-Thomson</strain>
    </source>
</reference>
<accession>A0A4Z1T9V9</accession>
<keyword evidence="17" id="KW-1185">Reference proteome</keyword>
<evidence type="ECO:0000256" key="1">
    <source>
        <dbReference type="ARBA" id="ARBA00004496"/>
    </source>
</evidence>
<evidence type="ECO:0000256" key="13">
    <source>
        <dbReference type="PIRNR" id="PIRNR004930"/>
    </source>
</evidence>
<dbReference type="SUPFAM" id="SSF55821">
    <property type="entry name" value="YrdC/RibB"/>
    <property type="match status" value="1"/>
</dbReference>
<dbReference type="GO" id="GO:0006450">
    <property type="term" value="P:regulation of translational fidelity"/>
    <property type="evidence" value="ECO:0007669"/>
    <property type="project" value="TreeGrafter"/>
</dbReference>
<protein>
    <recommendedName>
        <fullName evidence="4 13">Threonylcarbamoyl-AMP synthase</fullName>
        <shortName evidence="13">TC-AMP synthase</shortName>
        <ecNumber evidence="3 13">2.7.7.87</ecNumber>
    </recommendedName>
    <alternativeName>
        <fullName evidence="11 13">L-threonylcarbamoyladenylate synthase</fullName>
    </alternativeName>
</protein>
<feature type="domain" description="YrdC-like" evidence="15">
    <location>
        <begin position="8"/>
        <end position="198"/>
    </location>
</feature>
<evidence type="ECO:0000256" key="4">
    <source>
        <dbReference type="ARBA" id="ARBA00015492"/>
    </source>
</evidence>
<keyword evidence="9 13" id="KW-0547">Nucleotide-binding</keyword>
<dbReference type="InterPro" id="IPR010923">
    <property type="entry name" value="T(6)A37_SUA5"/>
</dbReference>
<feature type="binding site" evidence="14">
    <location>
        <position position="30"/>
    </location>
    <ligand>
        <name>L-threonine</name>
        <dbReference type="ChEBI" id="CHEBI:57926"/>
    </ligand>
</feature>
<evidence type="ECO:0000256" key="9">
    <source>
        <dbReference type="ARBA" id="ARBA00022741"/>
    </source>
</evidence>
<proteinExistence type="inferred from homology"/>
<feature type="binding site" evidence="14">
    <location>
        <position position="62"/>
    </location>
    <ligand>
        <name>L-threonine</name>
        <dbReference type="ChEBI" id="CHEBI:57926"/>
    </ligand>
</feature>
<dbReference type="InterPro" id="IPR006070">
    <property type="entry name" value="Sua5-like_dom"/>
</dbReference>
<dbReference type="InterPro" id="IPR017945">
    <property type="entry name" value="DHBP_synth_RibB-like_a/b_dom"/>
</dbReference>
<evidence type="ECO:0000256" key="2">
    <source>
        <dbReference type="ARBA" id="ARBA00007663"/>
    </source>
</evidence>
<evidence type="ECO:0000256" key="11">
    <source>
        <dbReference type="ARBA" id="ARBA00029774"/>
    </source>
</evidence>
<evidence type="ECO:0000313" key="16">
    <source>
        <dbReference type="EMBL" id="TNJ29997.1"/>
    </source>
</evidence>
<organism evidence="16 17">
    <name type="scientific">Giardia muris</name>
    <dbReference type="NCBI Taxonomy" id="5742"/>
    <lineage>
        <taxon>Eukaryota</taxon>
        <taxon>Metamonada</taxon>
        <taxon>Diplomonadida</taxon>
        <taxon>Hexamitidae</taxon>
        <taxon>Giardiinae</taxon>
        <taxon>Giardia</taxon>
    </lineage>
</organism>
<feature type="binding site" evidence="14">
    <location>
        <position position="150"/>
    </location>
    <ligand>
        <name>ATP</name>
        <dbReference type="ChEBI" id="CHEBI:30616"/>
    </ligand>
</feature>
<feature type="binding site" evidence="14">
    <location>
        <position position="53"/>
    </location>
    <ligand>
        <name>ATP</name>
        <dbReference type="ChEBI" id="CHEBI:30616"/>
    </ligand>
</feature>
<evidence type="ECO:0000256" key="5">
    <source>
        <dbReference type="ARBA" id="ARBA00022490"/>
    </source>
</evidence>
<dbReference type="PROSITE" id="PS51163">
    <property type="entry name" value="YRDC"/>
    <property type="match status" value="1"/>
</dbReference>
<gene>
    <name evidence="16" type="ORF">GMRT_13577</name>
</gene>
<dbReference type="Gene3D" id="3.90.870.10">
    <property type="entry name" value="DHBP synthase"/>
    <property type="match status" value="1"/>
</dbReference>